<feature type="chain" id="PRO_5014090123" evidence="4">
    <location>
        <begin position="23"/>
        <end position="150"/>
    </location>
</feature>
<dbReference type="GO" id="GO:0035567">
    <property type="term" value="P:non-canonical Wnt signaling pathway"/>
    <property type="evidence" value="ECO:0000318"/>
    <property type="project" value="GO_Central"/>
</dbReference>
<dbReference type="PANTHER" id="PTHR11309">
    <property type="entry name" value="FRIZZLED"/>
    <property type="match status" value="1"/>
</dbReference>
<keyword evidence="7" id="KW-1185">Reference proteome</keyword>
<dbReference type="STRING" id="7719.ENSCINP00000004686"/>
<comment type="caution">
    <text evidence="3">Lacks conserved residue(s) required for the propagation of feature annotation.</text>
</comment>
<dbReference type="GO" id="GO:0017147">
    <property type="term" value="F:Wnt-protein binding"/>
    <property type="evidence" value="ECO:0000318"/>
    <property type="project" value="GO_Central"/>
</dbReference>
<reference evidence="6" key="4">
    <citation type="submission" date="2025-09" db="UniProtKB">
        <authorList>
            <consortium name="Ensembl"/>
        </authorList>
    </citation>
    <scope>IDENTIFICATION</scope>
</reference>
<keyword evidence="4" id="KW-0732">Signal</keyword>
<dbReference type="Gene3D" id="1.10.2000.10">
    <property type="entry name" value="Frizzled cysteine-rich domain"/>
    <property type="match status" value="1"/>
</dbReference>
<organism evidence="6 7">
    <name type="scientific">Ciona intestinalis</name>
    <name type="common">Transparent sea squirt</name>
    <name type="synonym">Ascidia intestinalis</name>
    <dbReference type="NCBI Taxonomy" id="7719"/>
    <lineage>
        <taxon>Eukaryota</taxon>
        <taxon>Metazoa</taxon>
        <taxon>Chordata</taxon>
        <taxon>Tunicata</taxon>
        <taxon>Ascidiacea</taxon>
        <taxon>Phlebobranchia</taxon>
        <taxon>Cionidae</taxon>
        <taxon>Ciona</taxon>
    </lineage>
</organism>
<accession>A0A1W2WH27</accession>
<dbReference type="HOGENOM" id="CLU_126325_1_0_1"/>
<dbReference type="SMART" id="SM00063">
    <property type="entry name" value="FRI"/>
    <property type="match status" value="1"/>
</dbReference>
<dbReference type="InParanoid" id="F6VF47"/>
<reference evidence="7" key="1">
    <citation type="journal article" date="2002" name="Science">
        <title>The draft genome of Ciona intestinalis: insights into chordate and vertebrate origins.</title>
        <authorList>
            <person name="Dehal P."/>
            <person name="Satou Y."/>
            <person name="Campbell R.K."/>
            <person name="Chapman J."/>
            <person name="Degnan B."/>
            <person name="De Tomaso A."/>
            <person name="Davidson B."/>
            <person name="Di Gregorio A."/>
            <person name="Gelpke M."/>
            <person name="Goodstein D.M."/>
            <person name="Harafuji N."/>
            <person name="Hastings K.E."/>
            <person name="Ho I."/>
            <person name="Hotta K."/>
            <person name="Huang W."/>
            <person name="Kawashima T."/>
            <person name="Lemaire P."/>
            <person name="Martinez D."/>
            <person name="Meinertzhagen I.A."/>
            <person name="Necula S."/>
            <person name="Nonaka M."/>
            <person name="Putnam N."/>
            <person name="Rash S."/>
            <person name="Saiga H."/>
            <person name="Satake M."/>
            <person name="Terry A."/>
            <person name="Yamada L."/>
            <person name="Wang H.G."/>
            <person name="Awazu S."/>
            <person name="Azumi K."/>
            <person name="Boore J."/>
            <person name="Branno M."/>
            <person name="Chin-Bow S."/>
            <person name="DeSantis R."/>
            <person name="Doyle S."/>
            <person name="Francino P."/>
            <person name="Keys D.N."/>
            <person name="Haga S."/>
            <person name="Hayashi H."/>
            <person name="Hino K."/>
            <person name="Imai K.S."/>
            <person name="Inaba K."/>
            <person name="Kano S."/>
            <person name="Kobayashi K."/>
            <person name="Kobayashi M."/>
            <person name="Lee B.I."/>
            <person name="Makabe K.W."/>
            <person name="Manohar C."/>
            <person name="Matassi G."/>
            <person name="Medina M."/>
            <person name="Mochizuki Y."/>
            <person name="Mount S."/>
            <person name="Morishita T."/>
            <person name="Miura S."/>
            <person name="Nakayama A."/>
            <person name="Nishizaka S."/>
            <person name="Nomoto H."/>
            <person name="Ohta F."/>
            <person name="Oishi K."/>
            <person name="Rigoutsos I."/>
            <person name="Sano M."/>
            <person name="Sasaki A."/>
            <person name="Sasakura Y."/>
            <person name="Shoguchi E."/>
            <person name="Shin-i T."/>
            <person name="Spagnuolo A."/>
            <person name="Stainier D."/>
            <person name="Suzuki M.M."/>
            <person name="Tassy O."/>
            <person name="Takatori N."/>
            <person name="Tokuoka M."/>
            <person name="Yagi K."/>
            <person name="Yoshizaki F."/>
            <person name="Wada S."/>
            <person name="Zhang C."/>
            <person name="Hyatt P.D."/>
            <person name="Larimer F."/>
            <person name="Detter C."/>
            <person name="Doggett N."/>
            <person name="Glavina T."/>
            <person name="Hawkins T."/>
            <person name="Richardson P."/>
            <person name="Lucas S."/>
            <person name="Kohara Y."/>
            <person name="Levine M."/>
            <person name="Satoh N."/>
            <person name="Rokhsar D.S."/>
        </authorList>
    </citation>
    <scope>NUCLEOTIDE SEQUENCE [LARGE SCALE GENOMIC DNA]</scope>
</reference>
<evidence type="ECO:0000313" key="6">
    <source>
        <dbReference type="Ensembl" id="ENSCINP00000004686.3"/>
    </source>
</evidence>
<evidence type="ECO:0000256" key="1">
    <source>
        <dbReference type="ARBA" id="ARBA00022473"/>
    </source>
</evidence>
<dbReference type="GO" id="GO:0042813">
    <property type="term" value="F:Wnt receptor activity"/>
    <property type="evidence" value="ECO:0000318"/>
    <property type="project" value="GO_Central"/>
</dbReference>
<proteinExistence type="predicted"/>
<reference evidence="6" key="2">
    <citation type="journal article" date="2008" name="Genome Biol.">
        <title>Improved genome assembly and evidence-based global gene model set for the chordate Ciona intestinalis: new insight into intron and operon populations.</title>
        <authorList>
            <person name="Satou Y."/>
            <person name="Mineta K."/>
            <person name="Ogasawara M."/>
            <person name="Sasakura Y."/>
            <person name="Shoguchi E."/>
            <person name="Ueno K."/>
            <person name="Yamada L."/>
            <person name="Matsumoto J."/>
            <person name="Wasserscheid J."/>
            <person name="Dewar K."/>
            <person name="Wiley G.B."/>
            <person name="Macmil S.L."/>
            <person name="Roe B.A."/>
            <person name="Zeller R.W."/>
            <person name="Hastings K.E."/>
            <person name="Lemaire P."/>
            <person name="Lindquist E."/>
            <person name="Endo T."/>
            <person name="Hotta K."/>
            <person name="Inaba K."/>
        </authorList>
    </citation>
    <scope>NUCLEOTIDE SEQUENCE [LARGE SCALE GENOMIC DNA]</scope>
    <source>
        <strain evidence="6">wild type</strain>
    </source>
</reference>
<dbReference type="InterPro" id="IPR015526">
    <property type="entry name" value="Frizzled/SFRP"/>
</dbReference>
<dbReference type="FunFam" id="1.10.2000.10:FF:000032">
    <property type="entry name" value="Secreted frizzled-related protein precusor"/>
    <property type="match status" value="1"/>
</dbReference>
<feature type="signal peptide" evidence="4">
    <location>
        <begin position="1"/>
        <end position="22"/>
    </location>
</feature>
<sequence>MGSFAIFSLLLVLIVTVQKCKSLNCQEVISPICSDIIRYPVLMPNMFGHTTQDEANIELSQYYPFLKIGCSPYLKPFLCSAFFSPCTSKGTRKLPCRSLCENTMVGCLEVATRFGFVVPEALNCARFPEQTSTSYCIQPESFGLSPIKHN</sequence>
<dbReference type="GeneTree" id="ENSGT00940000166857"/>
<reference evidence="6" key="3">
    <citation type="submission" date="2025-08" db="UniProtKB">
        <authorList>
            <consortium name="Ensembl"/>
        </authorList>
    </citation>
    <scope>IDENTIFICATION</scope>
</reference>
<evidence type="ECO:0000313" key="7">
    <source>
        <dbReference type="Proteomes" id="UP000008144"/>
    </source>
</evidence>
<dbReference type="AlphaFoldDB" id="F6VF47"/>
<dbReference type="GeneID" id="100186600"/>
<protein>
    <submittedName>
        <fullName evidence="6">Frizzled-1-like</fullName>
    </submittedName>
</protein>
<feature type="disulfide bond" evidence="3">
    <location>
        <begin position="33"/>
        <end position="79"/>
    </location>
</feature>
<dbReference type="SUPFAM" id="SSF63501">
    <property type="entry name" value="Frizzled cysteine-rich domain"/>
    <property type="match status" value="1"/>
</dbReference>
<dbReference type="PANTHER" id="PTHR11309:SF126">
    <property type="entry name" value="FRIZZLED-2"/>
    <property type="match status" value="1"/>
</dbReference>
<feature type="domain" description="FZ" evidence="5">
    <location>
        <begin position="20"/>
        <end position="139"/>
    </location>
</feature>
<feature type="disulfide bond" evidence="3">
    <location>
        <begin position="100"/>
        <end position="124"/>
    </location>
</feature>
<dbReference type="OMA" id="IPRCRAM"/>
<feature type="disulfide bond" evidence="3">
    <location>
        <begin position="25"/>
        <end position="86"/>
    </location>
</feature>
<evidence type="ECO:0000256" key="4">
    <source>
        <dbReference type="SAM" id="SignalP"/>
    </source>
</evidence>
<dbReference type="GO" id="GO:0060070">
    <property type="term" value="P:canonical Wnt signaling pathway"/>
    <property type="evidence" value="ECO:0000318"/>
    <property type="project" value="GO_Central"/>
</dbReference>
<dbReference type="Pfam" id="PF01392">
    <property type="entry name" value="Fz"/>
    <property type="match status" value="1"/>
</dbReference>
<gene>
    <name evidence="6" type="primary">LOC100186600</name>
</gene>
<evidence type="ECO:0000256" key="2">
    <source>
        <dbReference type="ARBA" id="ARBA00023157"/>
    </source>
</evidence>
<dbReference type="Proteomes" id="UP000008144">
    <property type="component" value="Chromosome 1"/>
</dbReference>
<dbReference type="GO" id="GO:0005886">
    <property type="term" value="C:plasma membrane"/>
    <property type="evidence" value="ECO:0000318"/>
    <property type="project" value="GO_Central"/>
</dbReference>
<dbReference type="EMBL" id="EAAA01000095">
    <property type="status" value="NOT_ANNOTATED_CDS"/>
    <property type="molecule type" value="Genomic_DNA"/>
</dbReference>
<name>F6VF47_CIOIN</name>
<dbReference type="PROSITE" id="PS50038">
    <property type="entry name" value="FZ"/>
    <property type="match status" value="1"/>
</dbReference>
<evidence type="ECO:0000259" key="5">
    <source>
        <dbReference type="PROSITE" id="PS50038"/>
    </source>
</evidence>
<accession>F6VF47</accession>
<keyword evidence="1" id="KW-0217">Developmental protein</keyword>
<dbReference type="CDD" id="cd07066">
    <property type="entry name" value="CRD_FZ"/>
    <property type="match status" value="1"/>
</dbReference>
<dbReference type="OrthoDB" id="10053709at2759"/>
<dbReference type="InterPro" id="IPR020067">
    <property type="entry name" value="Frizzled_dom"/>
</dbReference>
<evidence type="ECO:0000256" key="3">
    <source>
        <dbReference type="PROSITE-ProRule" id="PRU00090"/>
    </source>
</evidence>
<dbReference type="Ensembl" id="ENSCINT00000004686.3">
    <property type="protein sequence ID" value="ENSCINP00000004686.3"/>
    <property type="gene ID" value="ENSCING00000010224.3"/>
</dbReference>
<dbReference type="RefSeq" id="XP_002128955.1">
    <property type="nucleotide sequence ID" value="XM_002128919.4"/>
</dbReference>
<dbReference type="KEGG" id="cin:100186600"/>
<keyword evidence="2 3" id="KW-1015">Disulfide bond</keyword>
<dbReference type="InterPro" id="IPR036790">
    <property type="entry name" value="Frizzled_dom_sf"/>
</dbReference>